<keyword evidence="2 5" id="KW-0645">Protease</keyword>
<keyword evidence="4 5" id="KW-0720">Serine protease</keyword>
<sequence>MSNNNFATKLNSKNLFEFKQLYPTAETPRLKRVYLIALEKNSPINDVRQSVEVNKFNLIIEDNQDVLLNQNFTAIPDDYIDIITGGRSTSLDLIKAPLAWTVTTGDPNTLVGVVDTNINNNHEDLGQIHDNIIINQNNVNHGLGVTSAINANTGNNLGMASLGYDLSVVFATAFSDSNSTISRASLINGLLQLSQYPGVRVINCSWIFSENSPFKEDLDEVIAEVEDNGVLVVAGAGNSNSNTYYYPASYDSTISVTSVGSRVPIGEDHNLTDPYGTPFWWSSWQDCHAGRPEYGQGGHTRNDKVDVTAPGILTLAATEDYAVYPMGYSLNVGTSGATPYVTALAGLLFSINPNFTPAEVKDIIKDTADDIYYIPYNQQYLGLIGTGRINAFRAVKTADCIVNPKPGLDLAMQNSEIDLLMEPDIETDFVWRSKDIFVRNQDDGDLISVHQNPEYSDNLPNFVYVRITNNSCITSDGTDNLRLYWAKANTELTWPLHWTGDLYITDPVTNQDILMGNEVGVMTIPILEPGESKLIKFTWNDMPNPDDYENINPNKWHFCFLGRIDTHNDPMTFSEGTSITENVMNNNNIAWKNTTVVDIASDVTSDISGVIGVGNSTSSSKSSYLEFVTDTISGIKPLYEAAEIIVQMDNSILDSWENGGSLSVNFSEDKTPNNKIVNNQKANLNNIILPPNSYSAINISFNFLTDKKDETQNYTFHVIQRDSNNDEIIGGETYVINKYPRPNFQAEAGNNKEIDKDESVTISAAQINEAAQYNWYDPEGNLIYTGENLTVSPNVTKTYTLEIISDSDGYKDYDEVKIKVNPYKIESLAPNPSNSTVSINYIADEATSAYIMVVGTNNNTSNNYIIDPSLTTINLDVTNYENGIYAIALVCDGEIVSSKYLYKN</sequence>
<dbReference type="InterPro" id="IPR015500">
    <property type="entry name" value="Peptidase_S8_subtilisin-rel"/>
</dbReference>
<dbReference type="InterPro" id="IPR000209">
    <property type="entry name" value="Peptidase_S8/S53_dom"/>
</dbReference>
<dbReference type="GO" id="GO:0006508">
    <property type="term" value="P:proteolysis"/>
    <property type="evidence" value="ECO:0007669"/>
    <property type="project" value="UniProtKB-KW"/>
</dbReference>
<evidence type="ECO:0000256" key="1">
    <source>
        <dbReference type="ARBA" id="ARBA00011073"/>
    </source>
</evidence>
<dbReference type="InterPro" id="IPR036852">
    <property type="entry name" value="Peptidase_S8/S53_dom_sf"/>
</dbReference>
<accession>A0A5J4IZX1</accession>
<evidence type="ECO:0000313" key="8">
    <source>
        <dbReference type="Proteomes" id="UP000326509"/>
    </source>
</evidence>
<feature type="domain" description="Peptidase S8/S53" evidence="6">
    <location>
        <begin position="108"/>
        <end position="370"/>
    </location>
</feature>
<dbReference type="PRINTS" id="PR00723">
    <property type="entry name" value="SUBTILISIN"/>
</dbReference>
<feature type="active site" description="Charge relay system" evidence="5">
    <location>
        <position position="335"/>
    </location>
</feature>
<organism evidence="7 8">
    <name type="scientific">Patiriisocius marinus</name>
    <dbReference type="NCBI Taxonomy" id="1397112"/>
    <lineage>
        <taxon>Bacteria</taxon>
        <taxon>Pseudomonadati</taxon>
        <taxon>Bacteroidota</taxon>
        <taxon>Flavobacteriia</taxon>
        <taxon>Flavobacteriales</taxon>
        <taxon>Flavobacteriaceae</taxon>
        <taxon>Patiriisocius</taxon>
    </lineage>
</organism>
<dbReference type="PROSITE" id="PS51892">
    <property type="entry name" value="SUBTILASE"/>
    <property type="match status" value="1"/>
</dbReference>
<protein>
    <recommendedName>
        <fullName evidence="6">Peptidase S8/S53 domain-containing protein</fullName>
    </recommendedName>
</protein>
<feature type="active site" description="Charge relay system" evidence="5">
    <location>
        <position position="115"/>
    </location>
</feature>
<evidence type="ECO:0000256" key="4">
    <source>
        <dbReference type="ARBA" id="ARBA00022825"/>
    </source>
</evidence>
<feature type="active site" description="Charge relay system" evidence="5">
    <location>
        <position position="141"/>
    </location>
</feature>
<evidence type="ECO:0000313" key="7">
    <source>
        <dbReference type="EMBL" id="GER59043.1"/>
    </source>
</evidence>
<name>A0A5J4IZX1_9FLAO</name>
<dbReference type="PROSITE" id="PS00138">
    <property type="entry name" value="SUBTILASE_SER"/>
    <property type="match status" value="1"/>
</dbReference>
<gene>
    <name evidence="7" type="ORF">ULMA_11510</name>
</gene>
<dbReference type="PANTHER" id="PTHR43806:SF11">
    <property type="entry name" value="CEREVISIN-RELATED"/>
    <property type="match status" value="1"/>
</dbReference>
<dbReference type="AlphaFoldDB" id="A0A5J4IZX1"/>
<evidence type="ECO:0000259" key="6">
    <source>
        <dbReference type="Pfam" id="PF00082"/>
    </source>
</evidence>
<reference evidence="7 8" key="1">
    <citation type="submission" date="2019-08" db="EMBL/GenBank/DDBJ databases">
        <title>Draft genome sequence of Ulvibacter marinus type strain NBRC 109484.</title>
        <authorList>
            <person name="Kawano K."/>
            <person name="Ushijima N."/>
            <person name="Kihara M."/>
            <person name="Itoh H."/>
        </authorList>
    </citation>
    <scope>NUCLEOTIDE SEQUENCE [LARGE SCALE GENOMIC DNA]</scope>
    <source>
        <strain evidence="7 8">NBRC 109484</strain>
    </source>
</reference>
<dbReference type="Gene3D" id="3.40.50.200">
    <property type="entry name" value="Peptidase S8/S53 domain"/>
    <property type="match status" value="1"/>
</dbReference>
<dbReference type="PANTHER" id="PTHR43806">
    <property type="entry name" value="PEPTIDASE S8"/>
    <property type="match status" value="1"/>
</dbReference>
<evidence type="ECO:0000256" key="2">
    <source>
        <dbReference type="ARBA" id="ARBA00022670"/>
    </source>
</evidence>
<dbReference type="InterPro" id="IPR023828">
    <property type="entry name" value="Peptidase_S8_Ser-AS"/>
</dbReference>
<dbReference type="EMBL" id="BKCG01000002">
    <property type="protein sequence ID" value="GER59043.1"/>
    <property type="molecule type" value="Genomic_DNA"/>
</dbReference>
<dbReference type="Pfam" id="PF00082">
    <property type="entry name" value="Peptidase_S8"/>
    <property type="match status" value="1"/>
</dbReference>
<comment type="caution">
    <text evidence="7">The sequence shown here is derived from an EMBL/GenBank/DDBJ whole genome shotgun (WGS) entry which is preliminary data.</text>
</comment>
<evidence type="ECO:0000256" key="3">
    <source>
        <dbReference type="ARBA" id="ARBA00022801"/>
    </source>
</evidence>
<dbReference type="OrthoDB" id="1055762at2"/>
<evidence type="ECO:0000256" key="5">
    <source>
        <dbReference type="PROSITE-ProRule" id="PRU01240"/>
    </source>
</evidence>
<dbReference type="GO" id="GO:0004252">
    <property type="term" value="F:serine-type endopeptidase activity"/>
    <property type="evidence" value="ECO:0007669"/>
    <property type="project" value="UniProtKB-UniRule"/>
</dbReference>
<comment type="similarity">
    <text evidence="1 5">Belongs to the peptidase S8 family.</text>
</comment>
<dbReference type="InterPro" id="IPR050131">
    <property type="entry name" value="Peptidase_S8_subtilisin-like"/>
</dbReference>
<proteinExistence type="inferred from homology"/>
<keyword evidence="8" id="KW-1185">Reference proteome</keyword>
<dbReference type="Proteomes" id="UP000326509">
    <property type="component" value="Unassembled WGS sequence"/>
</dbReference>
<dbReference type="RefSeq" id="WP_151673120.1">
    <property type="nucleotide sequence ID" value="NZ_BKCG01000002.1"/>
</dbReference>
<keyword evidence="3 5" id="KW-0378">Hydrolase</keyword>
<dbReference type="SUPFAM" id="SSF52743">
    <property type="entry name" value="Subtilisin-like"/>
    <property type="match status" value="1"/>
</dbReference>